<sequence>MQYAKLEWELHHDQGRALVNFERAVQAAPQNSHVLAAYASFLWEIEDDGEGDASKPESIQLPSELNIFVEDDAESDAKKGGNDEECYERMIEENPCNSLVLRNYAEFLYQSRRDLKGAEEYYGRAILADPSDGEILSQYAKLMWELHHDHDKASSFFEQAVQATPSDSNVLAAYASFLWETEEIEEDNTSQFQIPNHYEGAAAAANA</sequence>
<dbReference type="OrthoDB" id="1919713at2759"/>
<dbReference type="AlphaFoldDB" id="A0A9Q0U1G6"/>
<dbReference type="GO" id="GO:0016740">
    <property type="term" value="F:transferase activity"/>
    <property type="evidence" value="ECO:0007669"/>
    <property type="project" value="UniProtKB-KW"/>
</dbReference>
<evidence type="ECO:0000313" key="1">
    <source>
        <dbReference type="EMBL" id="KAJ6721685.1"/>
    </source>
</evidence>
<dbReference type="Gene3D" id="1.25.40.10">
    <property type="entry name" value="Tetratricopeptide repeat domain"/>
    <property type="match status" value="2"/>
</dbReference>
<evidence type="ECO:0000313" key="2">
    <source>
        <dbReference type="Proteomes" id="UP001151529"/>
    </source>
</evidence>
<dbReference type="SUPFAM" id="SSF48452">
    <property type="entry name" value="TPR-like"/>
    <property type="match status" value="1"/>
</dbReference>
<organism evidence="1 2">
    <name type="scientific">Salix viminalis</name>
    <name type="common">Common osier</name>
    <name type="synonym">Basket willow</name>
    <dbReference type="NCBI Taxonomy" id="40686"/>
    <lineage>
        <taxon>Eukaryota</taxon>
        <taxon>Viridiplantae</taxon>
        <taxon>Streptophyta</taxon>
        <taxon>Embryophyta</taxon>
        <taxon>Tracheophyta</taxon>
        <taxon>Spermatophyta</taxon>
        <taxon>Magnoliopsida</taxon>
        <taxon>eudicotyledons</taxon>
        <taxon>Gunneridae</taxon>
        <taxon>Pentapetalae</taxon>
        <taxon>rosids</taxon>
        <taxon>fabids</taxon>
        <taxon>Malpighiales</taxon>
        <taxon>Salicaceae</taxon>
        <taxon>Saliceae</taxon>
        <taxon>Salix</taxon>
    </lineage>
</organism>
<dbReference type="Proteomes" id="UP001151529">
    <property type="component" value="Chromosome 10"/>
</dbReference>
<reference evidence="1" key="1">
    <citation type="submission" date="2022-11" db="EMBL/GenBank/DDBJ databases">
        <authorList>
            <person name="Hyden B.L."/>
            <person name="Feng K."/>
            <person name="Yates T."/>
            <person name="Jawdy S."/>
            <person name="Smart L.B."/>
            <person name="Muchero W."/>
        </authorList>
    </citation>
    <scope>NUCLEOTIDE SEQUENCE</scope>
    <source>
        <tissue evidence="1">Shoot tip</tissue>
    </source>
</reference>
<protein>
    <submittedName>
        <fullName evidence="1">N-ACETYLGLUCOSAMINE TRANSFERASE OGT PROTEIN putative-RELATED</fullName>
    </submittedName>
</protein>
<keyword evidence="1" id="KW-0808">Transferase</keyword>
<keyword evidence="2" id="KW-1185">Reference proteome</keyword>
<dbReference type="PANTHER" id="PTHR26312">
    <property type="entry name" value="TETRATRICOPEPTIDE REPEAT PROTEIN 5"/>
    <property type="match status" value="1"/>
</dbReference>
<dbReference type="PANTHER" id="PTHR26312:SF217">
    <property type="entry name" value="N-ACETYLGLUCOSAMINE TRANSFERASE, OGT PROTEIN, PUTATIVE-RELATED"/>
    <property type="match status" value="1"/>
</dbReference>
<reference evidence="1" key="2">
    <citation type="journal article" date="2023" name="Int. J. Mol. Sci.">
        <title>De Novo Assembly and Annotation of 11 Diverse Shrub Willow (Salix) Genomes Reveals Novel Gene Organization in Sex-Linked Regions.</title>
        <authorList>
            <person name="Hyden B."/>
            <person name="Feng K."/>
            <person name="Yates T.B."/>
            <person name="Jawdy S."/>
            <person name="Cereghino C."/>
            <person name="Smart L.B."/>
            <person name="Muchero W."/>
        </authorList>
    </citation>
    <scope>NUCLEOTIDE SEQUENCE [LARGE SCALE GENOMIC DNA]</scope>
    <source>
        <tissue evidence="1">Shoot tip</tissue>
    </source>
</reference>
<name>A0A9Q0U1G6_SALVM</name>
<dbReference type="InterPro" id="IPR011990">
    <property type="entry name" value="TPR-like_helical_dom_sf"/>
</dbReference>
<comment type="caution">
    <text evidence="1">The sequence shown here is derived from an EMBL/GenBank/DDBJ whole genome shotgun (WGS) entry which is preliminary data.</text>
</comment>
<dbReference type="EMBL" id="JAPFFL010000006">
    <property type="protein sequence ID" value="KAJ6721685.1"/>
    <property type="molecule type" value="Genomic_DNA"/>
</dbReference>
<gene>
    <name evidence="1" type="ORF">OIU85_024747</name>
</gene>
<dbReference type="Pfam" id="PF14559">
    <property type="entry name" value="TPR_19"/>
    <property type="match status" value="1"/>
</dbReference>
<proteinExistence type="predicted"/>
<accession>A0A9Q0U1G6</accession>